<dbReference type="Pfam" id="PF00106">
    <property type="entry name" value="adh_short"/>
    <property type="match status" value="1"/>
</dbReference>
<sequence length="255" mass="27498">MPTALITGGTAGIGAEFARQLADRGYDLVLVARDEARLQEYADELRDATAVDVEILAADLADREQTLRVAARLEDADRPIHMLVNNAGFGLRSTLLESDTSIDERALDVMCRAVLILAGAAARAMKERGRGTIINVSSTAGFMAMGHYSAVKAWVTAYTESLATQLKGTGVTVTALCPGWVKTEFHERANINAASIPDFAWIDKTLLVRQAITDAEKGRVISIPSIGWKVAMGAARILPRPVIRLISGKLTSKRH</sequence>
<gene>
    <name evidence="5" type="ORF">AADG42_18010</name>
</gene>
<dbReference type="InterPro" id="IPR057326">
    <property type="entry name" value="KR_dom"/>
</dbReference>
<evidence type="ECO:0000313" key="5">
    <source>
        <dbReference type="EMBL" id="XAN09130.1"/>
    </source>
</evidence>
<evidence type="ECO:0000256" key="1">
    <source>
        <dbReference type="ARBA" id="ARBA00006484"/>
    </source>
</evidence>
<dbReference type="Proteomes" id="UP001442841">
    <property type="component" value="Chromosome"/>
</dbReference>
<dbReference type="PIRSF" id="PIRSF000126">
    <property type="entry name" value="11-beta-HSD1"/>
    <property type="match status" value="1"/>
</dbReference>
<organism evidence="5 6">
    <name type="scientific">Ammonicoccus fulvus</name>
    <dbReference type="NCBI Taxonomy" id="3138240"/>
    <lineage>
        <taxon>Bacteria</taxon>
        <taxon>Bacillati</taxon>
        <taxon>Actinomycetota</taxon>
        <taxon>Actinomycetes</taxon>
        <taxon>Propionibacteriales</taxon>
        <taxon>Propionibacteriaceae</taxon>
        <taxon>Ammonicoccus</taxon>
    </lineage>
</organism>
<dbReference type="PANTHER" id="PTHR44196:SF1">
    <property type="entry name" value="DEHYDROGENASE_REDUCTASE SDR FAMILY MEMBER 7B"/>
    <property type="match status" value="1"/>
</dbReference>
<dbReference type="EMBL" id="CP154795">
    <property type="protein sequence ID" value="XAN09130.1"/>
    <property type="molecule type" value="Genomic_DNA"/>
</dbReference>
<dbReference type="PANTHER" id="PTHR44196">
    <property type="entry name" value="DEHYDROGENASE/REDUCTASE SDR FAMILY MEMBER 7B"/>
    <property type="match status" value="1"/>
</dbReference>
<keyword evidence="2 5" id="KW-0560">Oxidoreductase</keyword>
<dbReference type="Gene3D" id="3.40.50.720">
    <property type="entry name" value="NAD(P)-binding Rossmann-like Domain"/>
    <property type="match status" value="1"/>
</dbReference>
<dbReference type="InterPro" id="IPR036291">
    <property type="entry name" value="NAD(P)-bd_dom_sf"/>
</dbReference>
<comment type="similarity">
    <text evidence="1 3">Belongs to the short-chain dehydrogenases/reductases (SDR) family.</text>
</comment>
<evidence type="ECO:0000259" key="4">
    <source>
        <dbReference type="SMART" id="SM00822"/>
    </source>
</evidence>
<dbReference type="GO" id="GO:0016491">
    <property type="term" value="F:oxidoreductase activity"/>
    <property type="evidence" value="ECO:0007669"/>
    <property type="project" value="UniProtKB-KW"/>
</dbReference>
<evidence type="ECO:0000256" key="3">
    <source>
        <dbReference type="RuleBase" id="RU000363"/>
    </source>
</evidence>
<dbReference type="SMART" id="SM00822">
    <property type="entry name" value="PKS_KR"/>
    <property type="match status" value="1"/>
</dbReference>
<reference evidence="5 6" key="1">
    <citation type="submission" date="2024-04" db="EMBL/GenBank/DDBJ databases">
        <title>Isolation of an actinomycete strain from pig manure.</title>
        <authorList>
            <person name="Gong T."/>
            <person name="Yu Z."/>
            <person name="An M."/>
            <person name="Wei C."/>
            <person name="Yang W."/>
            <person name="Liu L."/>
        </authorList>
    </citation>
    <scope>NUCLEOTIDE SEQUENCE [LARGE SCALE GENOMIC DNA]</scope>
    <source>
        <strain evidence="5 6">ZF39</strain>
    </source>
</reference>
<keyword evidence="6" id="KW-1185">Reference proteome</keyword>
<dbReference type="EC" id="1.-.-.-" evidence="5"/>
<protein>
    <submittedName>
        <fullName evidence="5">SDR family oxidoreductase</fullName>
        <ecNumber evidence="5">1.-.-.-</ecNumber>
    </submittedName>
</protein>
<dbReference type="RefSeq" id="WP_425310576.1">
    <property type="nucleotide sequence ID" value="NZ_CP154795.1"/>
</dbReference>
<dbReference type="PRINTS" id="PR00080">
    <property type="entry name" value="SDRFAMILY"/>
</dbReference>
<accession>A0ABZ3FWR8</accession>
<dbReference type="SUPFAM" id="SSF51735">
    <property type="entry name" value="NAD(P)-binding Rossmann-fold domains"/>
    <property type="match status" value="1"/>
</dbReference>
<dbReference type="PRINTS" id="PR00081">
    <property type="entry name" value="GDHRDH"/>
</dbReference>
<feature type="domain" description="Ketoreductase" evidence="4">
    <location>
        <begin position="2"/>
        <end position="183"/>
    </location>
</feature>
<name>A0ABZ3FWR8_9ACTN</name>
<dbReference type="InterPro" id="IPR002347">
    <property type="entry name" value="SDR_fam"/>
</dbReference>
<proteinExistence type="inferred from homology"/>
<dbReference type="CDD" id="cd05233">
    <property type="entry name" value="SDR_c"/>
    <property type="match status" value="1"/>
</dbReference>
<evidence type="ECO:0000256" key="2">
    <source>
        <dbReference type="ARBA" id="ARBA00023002"/>
    </source>
</evidence>
<evidence type="ECO:0000313" key="6">
    <source>
        <dbReference type="Proteomes" id="UP001442841"/>
    </source>
</evidence>